<dbReference type="InterPro" id="IPR036291">
    <property type="entry name" value="NAD(P)-bd_dom_sf"/>
</dbReference>
<evidence type="ECO:0000256" key="1">
    <source>
        <dbReference type="ARBA" id="ARBA00006328"/>
    </source>
</evidence>
<evidence type="ECO:0000259" key="4">
    <source>
        <dbReference type="Pfam" id="PF05368"/>
    </source>
</evidence>
<evidence type="ECO:0000256" key="2">
    <source>
        <dbReference type="ARBA" id="ARBA00022857"/>
    </source>
</evidence>
<dbReference type="SUPFAM" id="SSF51735">
    <property type="entry name" value="NAD(P)-binding Rossmann-fold domains"/>
    <property type="match status" value="1"/>
</dbReference>
<proteinExistence type="inferred from homology"/>
<feature type="compositionally biased region" description="Low complexity" evidence="3">
    <location>
        <begin position="74"/>
        <end position="88"/>
    </location>
</feature>
<protein>
    <recommendedName>
        <fullName evidence="4">NmrA-like domain-containing protein</fullName>
    </recommendedName>
</protein>
<reference evidence="5" key="1">
    <citation type="journal article" date="2020" name="bioRxiv">
        <title>Comparative genomics of Chlamydomonas.</title>
        <authorList>
            <person name="Craig R.J."/>
            <person name="Hasan A.R."/>
            <person name="Ness R.W."/>
            <person name="Keightley P.D."/>
        </authorList>
    </citation>
    <scope>NUCLEOTIDE SEQUENCE</scope>
    <source>
        <strain evidence="5">CCAP 11/70</strain>
    </source>
</reference>
<dbReference type="EMBL" id="JAEHOE010000002">
    <property type="protein sequence ID" value="KAG2501435.1"/>
    <property type="molecule type" value="Genomic_DNA"/>
</dbReference>
<gene>
    <name evidence="5" type="ORF">HYH03_001218</name>
</gene>
<dbReference type="Proteomes" id="UP000612055">
    <property type="component" value="Unassembled WGS sequence"/>
</dbReference>
<dbReference type="AlphaFoldDB" id="A0A835YEM3"/>
<keyword evidence="2" id="KW-0521">NADP</keyword>
<comment type="caution">
    <text evidence="5">The sequence shown here is derived from an EMBL/GenBank/DDBJ whole genome shotgun (WGS) entry which is preliminary data.</text>
</comment>
<dbReference type="OrthoDB" id="9997102at2759"/>
<keyword evidence="6" id="KW-1185">Reference proteome</keyword>
<dbReference type="PANTHER" id="PTHR42748">
    <property type="entry name" value="NITROGEN METABOLITE REPRESSION PROTEIN NMRA FAMILY MEMBER"/>
    <property type="match status" value="1"/>
</dbReference>
<dbReference type="InterPro" id="IPR051164">
    <property type="entry name" value="NmrA-like_oxidored"/>
</dbReference>
<comment type="similarity">
    <text evidence="1">Belongs to the NmrA-type oxidoreductase family.</text>
</comment>
<evidence type="ECO:0000313" key="6">
    <source>
        <dbReference type="Proteomes" id="UP000612055"/>
    </source>
</evidence>
<feature type="domain" description="NmrA-like" evidence="4">
    <location>
        <begin position="101"/>
        <end position="343"/>
    </location>
</feature>
<dbReference type="PANTHER" id="PTHR42748:SF32">
    <property type="entry name" value="NMRA-LIKE DOMAIN-CONTAINING PROTEIN"/>
    <property type="match status" value="1"/>
</dbReference>
<dbReference type="Pfam" id="PF05368">
    <property type="entry name" value="NmrA"/>
    <property type="match status" value="1"/>
</dbReference>
<dbReference type="InterPro" id="IPR008030">
    <property type="entry name" value="NmrA-like"/>
</dbReference>
<feature type="region of interest" description="Disordered" evidence="3">
    <location>
        <begin position="1"/>
        <end position="95"/>
    </location>
</feature>
<feature type="compositionally biased region" description="Polar residues" evidence="3">
    <location>
        <begin position="8"/>
        <end position="17"/>
    </location>
</feature>
<evidence type="ECO:0000313" key="5">
    <source>
        <dbReference type="EMBL" id="KAG2501435.1"/>
    </source>
</evidence>
<dbReference type="Gene3D" id="3.40.50.720">
    <property type="entry name" value="NAD(P)-binding Rossmann-like Domain"/>
    <property type="match status" value="1"/>
</dbReference>
<accession>A0A835YEM3</accession>
<evidence type="ECO:0000256" key="3">
    <source>
        <dbReference type="SAM" id="MobiDB-lite"/>
    </source>
</evidence>
<organism evidence="5 6">
    <name type="scientific">Edaphochlamys debaryana</name>
    <dbReference type="NCBI Taxonomy" id="47281"/>
    <lineage>
        <taxon>Eukaryota</taxon>
        <taxon>Viridiplantae</taxon>
        <taxon>Chlorophyta</taxon>
        <taxon>core chlorophytes</taxon>
        <taxon>Chlorophyceae</taxon>
        <taxon>CS clade</taxon>
        <taxon>Chlamydomonadales</taxon>
        <taxon>Chlamydomonadales incertae sedis</taxon>
        <taxon>Edaphochlamys</taxon>
    </lineage>
</organism>
<sequence>MAIARHPASTTPASQRTRLAPLPATSRASPLAVQPRRTPTATAHRAAPVPSSNPAMPGLWKPGTAGRGATPNVAAGATPSGPSGPTSSGAGGLTRIDVPKDGRILLIGITGATGRSALQGLLSVAGPGRTAHTLLAMSRNPGGSTAAGLPAGVQVVRGDLDDPPSLEPALRGVDAVYCHALSKDGSTADPQELVRARSLAAAAKAAGVRLIMYNSSGGKGCGYGITQMEQKHQVEDILASAVPTVALQATLFMEELWKRYTRPGILKGTFTWSTPSDRPIQLVAARDLGLVAGSLLAGGGAHVPASPRPLLCVELAGDELTPDEMCAAFAAAQGSPVKHQRAPAWPFYFLARDVWRISRFLTERGFGADVANCRQQYPGLLTFRDFLDRTGWADPGRTFEDGIAFAEAQGQQASKSKANTPA</sequence>
<name>A0A835YEM3_9CHLO</name>
<feature type="compositionally biased region" description="Low complexity" evidence="3">
    <location>
        <begin position="35"/>
        <end position="48"/>
    </location>
</feature>